<sequence>MKEPGTDGEAGIPAPGADGQAFPFFGVLAAVASLALAVVFPLIKPLAWSVLLSFSVYPLFEKMREGPFRRRSDGFSAAAATGMIVLFAVIPCIFVLVLALREGVRLHGFVLEVLAAMESTGEGALATLLPEWLVEHIRPWMVRYPAIRGWVRETAARGAVEAVSAAGDAALFLYYVSIITVSCFFLLRDGKYIVSYLREIVPLPPDQAAGFFDRGNRTLQAVVYGVLLTALVQGAAGGLGWLIAGLPNPVLFGALMTFFALIPFLGTAFVWLPGGVYLLAVSDWTGGLILLGWGVLVVGTIGRVLKALFISGGGKIHFFVVFVGIVGGLAAWGILGLFIGPPVMSLFLFLLENYRITRKTRILHMEAHSGADLASSGAGVYDQEN</sequence>
<evidence type="ECO:0000256" key="1">
    <source>
        <dbReference type="ARBA" id="ARBA00004141"/>
    </source>
</evidence>
<dbReference type="PANTHER" id="PTHR21716">
    <property type="entry name" value="TRANSMEMBRANE PROTEIN"/>
    <property type="match status" value="1"/>
</dbReference>
<evidence type="ECO:0000256" key="2">
    <source>
        <dbReference type="ARBA" id="ARBA00009773"/>
    </source>
</evidence>
<comment type="similarity">
    <text evidence="2">Belongs to the autoinducer-2 exporter (AI-2E) (TC 2.A.86) family.</text>
</comment>
<feature type="transmembrane region" description="Helical" evidence="6">
    <location>
        <begin position="318"/>
        <end position="351"/>
    </location>
</feature>
<gene>
    <name evidence="7" type="primary">ydiK_1</name>
    <name evidence="7" type="ORF">SDC9_43064</name>
</gene>
<feature type="transmembrane region" description="Helical" evidence="6">
    <location>
        <begin position="250"/>
        <end position="272"/>
    </location>
</feature>
<organism evidence="7">
    <name type="scientific">bioreactor metagenome</name>
    <dbReference type="NCBI Taxonomy" id="1076179"/>
    <lineage>
        <taxon>unclassified sequences</taxon>
        <taxon>metagenomes</taxon>
        <taxon>ecological metagenomes</taxon>
    </lineage>
</organism>
<proteinExistence type="inferred from homology"/>
<keyword evidence="4 6" id="KW-1133">Transmembrane helix</keyword>
<feature type="transmembrane region" description="Helical" evidence="6">
    <location>
        <begin position="169"/>
        <end position="187"/>
    </location>
</feature>
<evidence type="ECO:0000256" key="6">
    <source>
        <dbReference type="SAM" id="Phobius"/>
    </source>
</evidence>
<dbReference type="Pfam" id="PF01594">
    <property type="entry name" value="AI-2E_transport"/>
    <property type="match status" value="1"/>
</dbReference>
<dbReference type="InterPro" id="IPR002549">
    <property type="entry name" value="AI-2E-like"/>
</dbReference>
<evidence type="ECO:0000256" key="3">
    <source>
        <dbReference type="ARBA" id="ARBA00022692"/>
    </source>
</evidence>
<feature type="transmembrane region" description="Helical" evidence="6">
    <location>
        <begin position="221"/>
        <end position="244"/>
    </location>
</feature>
<feature type="transmembrane region" description="Helical" evidence="6">
    <location>
        <begin position="284"/>
        <end position="306"/>
    </location>
</feature>
<keyword evidence="5 6" id="KW-0472">Membrane</keyword>
<evidence type="ECO:0000313" key="7">
    <source>
        <dbReference type="EMBL" id="MPL96880.1"/>
    </source>
</evidence>
<dbReference type="AlphaFoldDB" id="A0A644W0E1"/>
<protein>
    <submittedName>
        <fullName evidence="7">Putative transport protein YdiK</fullName>
    </submittedName>
</protein>
<dbReference type="EMBL" id="VSSQ01000530">
    <property type="protein sequence ID" value="MPL96880.1"/>
    <property type="molecule type" value="Genomic_DNA"/>
</dbReference>
<comment type="subcellular location">
    <subcellularLocation>
        <location evidence="1">Membrane</location>
        <topology evidence="1">Multi-pass membrane protein</topology>
    </subcellularLocation>
</comment>
<evidence type="ECO:0000256" key="4">
    <source>
        <dbReference type="ARBA" id="ARBA00022989"/>
    </source>
</evidence>
<comment type="caution">
    <text evidence="7">The sequence shown here is derived from an EMBL/GenBank/DDBJ whole genome shotgun (WGS) entry which is preliminary data.</text>
</comment>
<feature type="transmembrane region" description="Helical" evidence="6">
    <location>
        <begin position="75"/>
        <end position="100"/>
    </location>
</feature>
<keyword evidence="3 6" id="KW-0812">Transmembrane</keyword>
<reference evidence="7" key="1">
    <citation type="submission" date="2019-08" db="EMBL/GenBank/DDBJ databases">
        <authorList>
            <person name="Kucharzyk K."/>
            <person name="Murdoch R.W."/>
            <person name="Higgins S."/>
            <person name="Loffler F."/>
        </authorList>
    </citation>
    <scope>NUCLEOTIDE SEQUENCE</scope>
</reference>
<dbReference type="GO" id="GO:0016020">
    <property type="term" value="C:membrane"/>
    <property type="evidence" value="ECO:0007669"/>
    <property type="project" value="UniProtKB-SubCell"/>
</dbReference>
<feature type="transmembrane region" description="Helical" evidence="6">
    <location>
        <begin position="21"/>
        <end position="40"/>
    </location>
</feature>
<accession>A0A644W0E1</accession>
<evidence type="ECO:0000256" key="5">
    <source>
        <dbReference type="ARBA" id="ARBA00023136"/>
    </source>
</evidence>
<dbReference type="PANTHER" id="PTHR21716:SF4">
    <property type="entry name" value="TRANSMEMBRANE PROTEIN 245"/>
    <property type="match status" value="1"/>
</dbReference>
<name>A0A644W0E1_9ZZZZ</name>